<evidence type="ECO:0000313" key="2">
    <source>
        <dbReference type="EMBL" id="MBB6049985.1"/>
    </source>
</evidence>
<dbReference type="InterPro" id="IPR013022">
    <property type="entry name" value="Xyl_isomerase-like_TIM-brl"/>
</dbReference>
<dbReference type="Gene3D" id="3.20.20.150">
    <property type="entry name" value="Divalent-metal-dependent TIM barrel enzymes"/>
    <property type="match status" value="1"/>
</dbReference>
<reference evidence="2 3" key="1">
    <citation type="submission" date="2020-08" db="EMBL/GenBank/DDBJ databases">
        <title>Genomic Encyclopedia of Type Strains, Phase IV (KMG-IV): sequencing the most valuable type-strain genomes for metagenomic binning, comparative biology and taxonomic classification.</title>
        <authorList>
            <person name="Goeker M."/>
        </authorList>
    </citation>
    <scope>NUCLEOTIDE SEQUENCE [LARGE SCALE GENOMIC DNA]</scope>
    <source>
        <strain evidence="2 3">DSM 23562</strain>
    </source>
</reference>
<feature type="domain" description="Xylose isomerase-like TIM barrel" evidence="1">
    <location>
        <begin position="50"/>
        <end position="201"/>
    </location>
</feature>
<dbReference type="AlphaFoldDB" id="A0A7W9SNP5"/>
<proteinExistence type="predicted"/>
<evidence type="ECO:0000259" key="1">
    <source>
        <dbReference type="Pfam" id="PF01261"/>
    </source>
</evidence>
<accession>A0A7W9SNP5</accession>
<dbReference type="InterPro" id="IPR036237">
    <property type="entry name" value="Xyl_isomerase-like_sf"/>
</dbReference>
<dbReference type="InterPro" id="IPR050312">
    <property type="entry name" value="IolE/XylAMocC-like"/>
</dbReference>
<dbReference type="PANTHER" id="PTHR12110:SF53">
    <property type="entry name" value="BLR5974 PROTEIN"/>
    <property type="match status" value="1"/>
</dbReference>
<dbReference type="Proteomes" id="UP000520814">
    <property type="component" value="Unassembled WGS sequence"/>
</dbReference>
<protein>
    <recommendedName>
        <fullName evidence="1">Xylose isomerase-like TIM barrel domain-containing protein</fullName>
    </recommendedName>
</protein>
<dbReference type="SUPFAM" id="SSF51658">
    <property type="entry name" value="Xylose isomerase-like"/>
    <property type="match status" value="1"/>
</dbReference>
<dbReference type="EMBL" id="JACHGW010000002">
    <property type="protein sequence ID" value="MBB6049985.1"/>
    <property type="molecule type" value="Genomic_DNA"/>
</dbReference>
<dbReference type="PANTHER" id="PTHR12110">
    <property type="entry name" value="HYDROXYPYRUVATE ISOMERASE"/>
    <property type="match status" value="1"/>
</dbReference>
<name>A0A7W9SNP5_ARMRO</name>
<comment type="caution">
    <text evidence="2">The sequence shown here is derived from an EMBL/GenBank/DDBJ whole genome shotgun (WGS) entry which is preliminary data.</text>
</comment>
<dbReference type="RefSeq" id="WP_184194085.1">
    <property type="nucleotide sequence ID" value="NZ_JACHGW010000002.1"/>
</dbReference>
<organism evidence="2 3">
    <name type="scientific">Armatimonas rosea</name>
    <dbReference type="NCBI Taxonomy" id="685828"/>
    <lineage>
        <taxon>Bacteria</taxon>
        <taxon>Bacillati</taxon>
        <taxon>Armatimonadota</taxon>
        <taxon>Armatimonadia</taxon>
        <taxon>Armatimonadales</taxon>
        <taxon>Armatimonadaceae</taxon>
        <taxon>Armatimonas</taxon>
    </lineage>
</organism>
<evidence type="ECO:0000313" key="3">
    <source>
        <dbReference type="Proteomes" id="UP000520814"/>
    </source>
</evidence>
<gene>
    <name evidence="2" type="ORF">HNQ39_001776</name>
</gene>
<sequence>MIQTPLRVSVSTWALHELLGTVAPGRPGDPEGRLMTPRESGSLDLLHVPRELARRGITTMELCHFHIPDASDCYLEEWAAAREDAGVQLWSLLIDDGDLNHPEFGDRDRDWIIGWIERASRLGAQCVRVIGGKQPLTDESLARSIAQFRILTMEAYVRGLHVLTENWFPTLSTPAAVQALLEETGGAVGLNFDFGNWSGPEKYTNLAQIAEYAEGCHAKWDNDDDFLRCLEITRSAEFSGPYTLVHGEPGKTWESLEQQRALVAPYVA</sequence>
<dbReference type="Pfam" id="PF01261">
    <property type="entry name" value="AP_endonuc_2"/>
    <property type="match status" value="1"/>
</dbReference>
<keyword evidence="3" id="KW-1185">Reference proteome</keyword>